<reference evidence="9" key="1">
    <citation type="journal article" date="2021" name="Elife">
        <title>Highly contiguous assemblies of 101 drosophilid genomes.</title>
        <authorList>
            <person name="Kim B.Y."/>
            <person name="Wang J.R."/>
            <person name="Miller D.E."/>
            <person name="Barmina O."/>
            <person name="Delaney E."/>
            <person name="Thompson A."/>
            <person name="Comeault A.A."/>
            <person name="Peede D."/>
            <person name="D'Agostino E.R."/>
            <person name="Pelaez J."/>
            <person name="Aguilar J.M."/>
            <person name="Haji D."/>
            <person name="Matsunaga T."/>
            <person name="Armstrong E.E."/>
            <person name="Zych M."/>
            <person name="Ogawa Y."/>
            <person name="Stamenkovic-Radak M."/>
            <person name="Jelic M."/>
            <person name="Veselinovic M.S."/>
            <person name="Tanaskovic M."/>
            <person name="Eric P."/>
            <person name="Gao J.J."/>
            <person name="Katoh T.K."/>
            <person name="Toda M.J."/>
            <person name="Watabe H."/>
            <person name="Watada M."/>
            <person name="Davis J.S."/>
            <person name="Moyle L.C."/>
            <person name="Manoli G."/>
            <person name="Bertolini E."/>
            <person name="Kostal V."/>
            <person name="Hawley R.S."/>
            <person name="Takahashi A."/>
            <person name="Jones C.D."/>
            <person name="Price D.K."/>
            <person name="Whiteman N."/>
            <person name="Kopp A."/>
            <person name="Matute D.R."/>
            <person name="Petrov D.A."/>
        </authorList>
    </citation>
    <scope>NUCLEOTIDE SEQUENCE [LARGE SCALE GENOMIC DNA]</scope>
</reference>
<feature type="compositionally biased region" description="Acidic residues" evidence="5">
    <location>
        <begin position="1283"/>
        <end position="1296"/>
    </location>
</feature>
<feature type="compositionally biased region" description="Basic and acidic residues" evidence="5">
    <location>
        <begin position="1327"/>
        <end position="1337"/>
    </location>
</feature>
<feature type="compositionally biased region" description="Pro residues" evidence="5">
    <location>
        <begin position="578"/>
        <end position="588"/>
    </location>
</feature>
<dbReference type="InterPro" id="IPR005062">
    <property type="entry name" value="SAC3/GANP/THP3_conserved"/>
</dbReference>
<comment type="similarity">
    <text evidence="2">Belongs to the SAC3 family.</text>
</comment>
<feature type="compositionally biased region" description="Basic residues" evidence="5">
    <location>
        <begin position="1622"/>
        <end position="1631"/>
    </location>
</feature>
<gene>
    <name evidence="8" type="primary">108045234</name>
</gene>
<protein>
    <recommendedName>
        <fullName evidence="10">Protein xmas-2</fullName>
    </recommendedName>
</protein>
<feature type="compositionally biased region" description="Low complexity" evidence="5">
    <location>
        <begin position="2066"/>
        <end position="2076"/>
    </location>
</feature>
<dbReference type="Gene3D" id="1.25.40.990">
    <property type="match status" value="1"/>
</dbReference>
<dbReference type="Pfam" id="PF03399">
    <property type="entry name" value="SAC3_GANP"/>
    <property type="match status" value="1"/>
</dbReference>
<dbReference type="Gene3D" id="3.30.70.330">
    <property type="match status" value="1"/>
</dbReference>
<dbReference type="EnsemblMetazoa" id="XM_044460899.1">
    <property type="protein sequence ID" value="XP_044316834.1"/>
    <property type="gene ID" value="LOC108045234"/>
</dbReference>
<evidence type="ECO:0000256" key="5">
    <source>
        <dbReference type="SAM" id="MobiDB-lite"/>
    </source>
</evidence>
<evidence type="ECO:0000313" key="8">
    <source>
        <dbReference type="EnsemblMetazoa" id="XP_044316834.1"/>
    </source>
</evidence>
<evidence type="ECO:0000259" key="7">
    <source>
        <dbReference type="PROSITE" id="PS50250"/>
    </source>
</evidence>
<dbReference type="InterPro" id="IPR045107">
    <property type="entry name" value="SAC3/GANP/THP3"/>
</dbReference>
<accession>A0ABM5JDD3</accession>
<evidence type="ECO:0008006" key="10">
    <source>
        <dbReference type="Google" id="ProtNLM"/>
    </source>
</evidence>
<evidence type="ECO:0000256" key="3">
    <source>
        <dbReference type="PROSITE-ProRule" id="PRU00176"/>
    </source>
</evidence>
<feature type="region of interest" description="Disordered" evidence="5">
    <location>
        <begin position="1622"/>
        <end position="1654"/>
    </location>
</feature>
<evidence type="ECO:0000256" key="4">
    <source>
        <dbReference type="SAM" id="Coils"/>
    </source>
</evidence>
<feature type="region of interest" description="Disordered" evidence="5">
    <location>
        <begin position="1327"/>
        <end position="1349"/>
    </location>
</feature>
<evidence type="ECO:0000259" key="6">
    <source>
        <dbReference type="PROSITE" id="PS50102"/>
    </source>
</evidence>
<feature type="region of interest" description="Disordered" evidence="5">
    <location>
        <begin position="1281"/>
        <end position="1302"/>
    </location>
</feature>
<feature type="compositionally biased region" description="Polar residues" evidence="5">
    <location>
        <begin position="2044"/>
        <end position="2057"/>
    </location>
</feature>
<dbReference type="InterPro" id="IPR000504">
    <property type="entry name" value="RRM_dom"/>
</dbReference>
<organism evidence="8 9">
    <name type="scientific">Drosophila rhopaloa</name>
    <name type="common">Fruit fly</name>
    <dbReference type="NCBI Taxonomy" id="1041015"/>
    <lineage>
        <taxon>Eukaryota</taxon>
        <taxon>Metazoa</taxon>
        <taxon>Ecdysozoa</taxon>
        <taxon>Arthropoda</taxon>
        <taxon>Hexapoda</taxon>
        <taxon>Insecta</taxon>
        <taxon>Pterygota</taxon>
        <taxon>Neoptera</taxon>
        <taxon>Endopterygota</taxon>
        <taxon>Diptera</taxon>
        <taxon>Brachycera</taxon>
        <taxon>Muscomorpha</taxon>
        <taxon>Ephydroidea</taxon>
        <taxon>Drosophilidae</taxon>
        <taxon>Drosophila</taxon>
        <taxon>Sophophora</taxon>
    </lineage>
</organism>
<evidence type="ECO:0000256" key="2">
    <source>
        <dbReference type="ARBA" id="ARBA00038443"/>
    </source>
</evidence>
<dbReference type="InterPro" id="IPR035979">
    <property type="entry name" value="RBD_domain_sf"/>
</dbReference>
<feature type="domain" description="RRM" evidence="6">
    <location>
        <begin position="12"/>
        <end position="83"/>
    </location>
</feature>
<proteinExistence type="inferred from homology"/>
<dbReference type="PANTHER" id="PTHR12436">
    <property type="entry name" value="80 KDA MCM3-ASSOCIATED PROTEIN"/>
    <property type="match status" value="1"/>
</dbReference>
<feature type="compositionally biased region" description="Basic and acidic residues" evidence="5">
    <location>
        <begin position="1538"/>
        <end position="1547"/>
    </location>
</feature>
<feature type="region of interest" description="Disordered" evidence="5">
    <location>
        <begin position="568"/>
        <end position="589"/>
    </location>
</feature>
<feature type="coiled-coil region" evidence="4">
    <location>
        <begin position="635"/>
        <end position="739"/>
    </location>
</feature>
<dbReference type="PROSITE" id="PS50102">
    <property type="entry name" value="RRM"/>
    <property type="match status" value="1"/>
</dbReference>
<feature type="region of interest" description="Disordered" evidence="5">
    <location>
        <begin position="1528"/>
        <end position="1587"/>
    </location>
</feature>
<feature type="region of interest" description="Disordered" evidence="5">
    <location>
        <begin position="2017"/>
        <end position="2097"/>
    </location>
</feature>
<sequence>MAESRPGAYNYKTLLCTNIPELFLDKYVARSHFGRFGTLMNFVLRPRRMTCTVSYATEEEAERALLEGGTFQGHQFELSYAENETAPAQKTEEWVDPDVQAELSALQSGWRSEYAPGKPLKPGPTLPALPVAAATKNPPAARERTPAQIRELEAVMRRPAHTSEEKYRVLDARDKLLRLTQPQRQLTGATQGHCPDMCPEKERVLREFQRQVAIYELQPYSDEFICNERALKQYSRSSADQETPLPHELRNETVLHMTMSYLMHEIMDISERQDSNLGDWFHFVWDRTRSIRKEITQQELCSLGAVKLVEQCARFHIHCAARLVAADPSVFDSKINAENLTKCLQTLKYMYHDLRLKGVQCPREAEFRGYIVLLNLADANFLWDIGQLPSELQSCPELRQAIQFHLALQDTNFVRFFQLLVDEETSYLSACILVTYFTRLRVLALHRLIQAYRAPRKDEVSSLPLTYITDMLSFITEQEAADFVQHYGLEVNEANRVVLSRMHAVETDYKLPRQIELVEMKRQQSVGEVICGEPLPPRDLYLDHRPHNSFNEHGMLKSIAWSAKDQLPGMQQEEMQPQIPPQPQPPAAPAQTDNFFKVPMQPGGMSTGFAAPATTGVPPAVPSGGFSFVLPKSRAQELQEQALAEQQRRAQEEAKHQALQQAIAVAKQREAELMAIHEAKVAEAERVRQQKLREREEQQRRQEKELEEQRQRALEKIQLERERQQKLDQLRLMEQQQREVLKKAKTLECYQDIFQESLADICRQELQLHNKACHSYDSLVDSITRQLVEKQMQRSSYELGVMRVYMKRWRNYRRVQQQKDSLFNQLPLSFGADAPDRLVDERSVEGSLRLMKRYRLGEPCDYGKLLAGLEEQSWLKLDLWRVLNQCLPQVQPGARRFYKLVLSLPGGEEGFQLNYYLNRGLLQQPQSPGSQLAEGGYIRAFSQGIGLSVMKMRDGYQDCEPAQLAQANGIICMAGLADLSYLPQRLKQLMQASGCQDVALIVQHPAHTVFKDSELHLDSLALRSLKIFPFRHAGNCRQRLMSELDAAVKFLARAVPRTSVDQLHQVETREYLLGNLGPELFRRLKHATEQDRAIKRASQRYPQFCVDLFNEAVHRLQLVAGEDLSDCPQFPEELRVFVEPLPMDSPLPTNRLEHFEPGWQLQEQRHRIVQLLEQSKLPRMPPLRRGSSLAEDQCQWVLDYVQMSQQEDCLEQIALQATKILQSNEDDCYLNFVEYLASERLQYKLREEKDLPRAIVYQTKTMKSRFLNAWYYEFQHPQVCEPDSPEEDFQEQEQEQVQEPRQVEEEQLDFDEIMSKAAAVLSRSRKRLEERQTLRDHNRPHKISKKNRAKSGHAFAVSRLISAMKGSGKETLRTSSVVCNVVTHLMGGGQVECRWTPHLASLVSRPDAHTQLLWRPYVSFNTRLTRKLSGAMERRGSSINFLGRYQARKGVHPSRPSTCVLPVKTRHAPKTVQGRKWPIWRQSSVRPLLLPSSNLWTGVLSQRFYVPRLRPADDEGVERRAVPRLRVTREESEEEEQQLQRRRDGSRLRNYRSESSLLEREVDYSGDQDRQENEQDQGHRQPYVPSELMTPGLATKWLTTDKEPQDPSVRLTTQVWVRGNQRRYRSRRPSGRKSQVMSELEGWRKSANHQPVPIFQGHPAEQEHLRHASCKTSARSMKDIQEGIQMVWEPKKMTPWSRAKESTIKPGVMPTIRAAKSALMMAQESRGKQNRLITKELVYRPSAAAAGAEEEEDPRRRAVARTSTERALLQQHLADLLPVLQSQGSFRIGYQRHAPTRQLLEQGKCHVSLRREQFLHLQSVRPNSLIQASDLEARESPRLAVTTLHRKDGAKRPCPVDTVVKPSLLTLIRRDAATWDLNGRRVEKRSFSVGVRPKKEASLRRLVRNASSLEALFNASPTPTPTATATPKPAATATAASKPKPTAIPKPIATSKPKPPSLVSEYRNVVSKKLPQVSSKLDICKAAHPFMDLEQPRIKEKEVATSWKQAHVARNYKYEASTSYRRRAQPGKQSSTKDMTEGYFLAKRSSSTAIKEQQASSKKIKPPRQPSVSPKVQVPKVIRKQKSQEKLKQEATQQLWR</sequence>
<keyword evidence="9" id="KW-1185">Reference proteome</keyword>
<keyword evidence="1 3" id="KW-0694">RNA-binding</keyword>
<feature type="compositionally biased region" description="Low complexity" evidence="5">
    <location>
        <begin position="1915"/>
        <end position="1950"/>
    </location>
</feature>
<feature type="region of interest" description="Disordered" evidence="5">
    <location>
        <begin position="1913"/>
        <end position="1958"/>
    </location>
</feature>
<dbReference type="Proteomes" id="UP001652680">
    <property type="component" value="Unassembled WGS sequence"/>
</dbReference>
<dbReference type="SUPFAM" id="SSF54928">
    <property type="entry name" value="RNA-binding domain, RBD"/>
    <property type="match status" value="1"/>
</dbReference>
<dbReference type="PROSITE" id="PS50250">
    <property type="entry name" value="PCI"/>
    <property type="match status" value="1"/>
</dbReference>
<dbReference type="InterPro" id="IPR012677">
    <property type="entry name" value="Nucleotide-bd_a/b_plait_sf"/>
</dbReference>
<feature type="compositionally biased region" description="Basic residues" evidence="5">
    <location>
        <begin position="1338"/>
        <end position="1349"/>
    </location>
</feature>
<dbReference type="InterPro" id="IPR000717">
    <property type="entry name" value="PCI_dom"/>
</dbReference>
<feature type="domain" description="PCI" evidence="7">
    <location>
        <begin position="332"/>
        <end position="515"/>
    </location>
</feature>
<evidence type="ECO:0000313" key="9">
    <source>
        <dbReference type="Proteomes" id="UP001652680"/>
    </source>
</evidence>
<reference evidence="8" key="2">
    <citation type="submission" date="2025-05" db="UniProtKB">
        <authorList>
            <consortium name="EnsemblMetazoa"/>
        </authorList>
    </citation>
    <scope>IDENTIFICATION</scope>
</reference>
<feature type="compositionally biased region" description="Basic and acidic residues" evidence="5">
    <location>
        <begin position="1557"/>
        <end position="1579"/>
    </location>
</feature>
<dbReference type="PANTHER" id="PTHR12436:SF3">
    <property type="entry name" value="GERMINAL-CENTER ASSOCIATED NUCLEAR PROTEIN"/>
    <property type="match status" value="1"/>
</dbReference>
<name>A0ABM5JDD3_DRORH</name>
<evidence type="ECO:0000256" key="1">
    <source>
        <dbReference type="ARBA" id="ARBA00022884"/>
    </source>
</evidence>
<keyword evidence="4" id="KW-0175">Coiled coil</keyword>